<sequence length="85" mass="9685">MLSHHELAALLLIRDANTPLHTLDSDFLALARYQLVEMDAGERGYAPRLTSLGQEVLRRLTHDGHDNHDDHDQRDDRWNEEGGTA</sequence>
<comment type="caution">
    <text evidence="2">The sequence shown here is derived from an EMBL/GenBank/DDBJ whole genome shotgun (WGS) entry which is preliminary data.</text>
</comment>
<dbReference type="AlphaFoldDB" id="A0A1A5XNC2"/>
<evidence type="ECO:0000256" key="1">
    <source>
        <dbReference type="SAM" id="MobiDB-lite"/>
    </source>
</evidence>
<proteinExistence type="predicted"/>
<protein>
    <recommendedName>
        <fullName evidence="4">Preprotein translocase subunit SecA</fullName>
    </recommendedName>
</protein>
<evidence type="ECO:0008006" key="4">
    <source>
        <dbReference type="Google" id="ProtNLM"/>
    </source>
</evidence>
<name>A0A1A5XNC2_9BURK</name>
<dbReference type="RefSeq" id="WP_065057541.1">
    <property type="nucleotide sequence ID" value="NZ_CADFGN010000012.1"/>
</dbReference>
<reference evidence="2 3" key="1">
    <citation type="submission" date="2016-10" db="EMBL/GenBank/DDBJ databases">
        <authorList>
            <person name="Varghese N."/>
            <person name="Submissions S."/>
        </authorList>
    </citation>
    <scope>NUCLEOTIDE SEQUENCE [LARGE SCALE GENOMIC DNA]</scope>
    <source>
        <strain evidence="2 3">LMG 22274</strain>
    </source>
</reference>
<feature type="region of interest" description="Disordered" evidence="1">
    <location>
        <begin position="60"/>
        <end position="85"/>
    </location>
</feature>
<evidence type="ECO:0000313" key="2">
    <source>
        <dbReference type="EMBL" id="SEK04338.1"/>
    </source>
</evidence>
<evidence type="ECO:0000313" key="3">
    <source>
        <dbReference type="Proteomes" id="UP000183529"/>
    </source>
</evidence>
<accession>A0A1A5XNC2</accession>
<dbReference type="EMBL" id="FNZM01000014">
    <property type="protein sequence ID" value="SEK04338.1"/>
    <property type="molecule type" value="Genomic_DNA"/>
</dbReference>
<organism evidence="2 3">
    <name type="scientific">Paraburkholderia tropica</name>
    <dbReference type="NCBI Taxonomy" id="92647"/>
    <lineage>
        <taxon>Bacteria</taxon>
        <taxon>Pseudomonadati</taxon>
        <taxon>Pseudomonadota</taxon>
        <taxon>Betaproteobacteria</taxon>
        <taxon>Burkholderiales</taxon>
        <taxon>Burkholderiaceae</taxon>
        <taxon>Paraburkholderia</taxon>
    </lineage>
</organism>
<gene>
    <name evidence="2" type="ORF">SAMN05216550_11442</name>
</gene>
<dbReference type="Proteomes" id="UP000183529">
    <property type="component" value="Unassembled WGS sequence"/>
</dbReference>
<dbReference type="OrthoDB" id="9009548at2"/>